<reference evidence="3" key="2">
    <citation type="submission" date="2020-08" db="EMBL/GenBank/DDBJ databases">
        <title>Plant Genome Project.</title>
        <authorList>
            <person name="Zhang R.-G."/>
        </authorList>
    </citation>
    <scope>NUCLEOTIDE SEQUENCE</scope>
    <source>
        <strain evidence="3">Huo1</strain>
        <tissue evidence="3">Leaf</tissue>
    </source>
</reference>
<evidence type="ECO:0000256" key="2">
    <source>
        <dbReference type="RuleBase" id="RU363018"/>
    </source>
</evidence>
<keyword evidence="4" id="KW-1185">Reference proteome</keyword>
<dbReference type="EMBL" id="PNBA02000013">
    <property type="protein sequence ID" value="KAG6402879.1"/>
    <property type="molecule type" value="Genomic_DNA"/>
</dbReference>
<reference evidence="3" key="1">
    <citation type="submission" date="2018-01" db="EMBL/GenBank/DDBJ databases">
        <authorList>
            <person name="Mao J.F."/>
        </authorList>
    </citation>
    <scope>NUCLEOTIDE SEQUENCE</scope>
    <source>
        <strain evidence="3">Huo1</strain>
        <tissue evidence="3">Leaf</tissue>
    </source>
</reference>
<evidence type="ECO:0000313" key="3">
    <source>
        <dbReference type="EMBL" id="KAG6402879.1"/>
    </source>
</evidence>
<dbReference type="EC" id="2.5.1.-" evidence="2"/>
<evidence type="ECO:0000313" key="4">
    <source>
        <dbReference type="Proteomes" id="UP000298416"/>
    </source>
</evidence>
<sequence length="309" mass="34250">MISLQFATVVHALTFSSPPNHSSYVIKGSSTAGKRTVEGPNAGCFSSPPRAMPRACLAGATVSADAGKDAVEEAMMPKHVAIIMDGNGKWARDRKLAVGDGFRAGWQNLTALISNCCDLKINTLTIFAFSNDSKRSQMEVDIMMRATENYIRTDAKELITRHDILFSMIGDKSRLPVSLQSSISWAEETSKGNKGMNLVMAANYSGRDDVVQATKRVTTKVERGILRATEIDEAMFEQELMTNAVEFPNPDLLIRTSGELTISGFLLWQLAYTEFYFADKLFPDFGEDDLRRALASYGCRQRRYGQRKD</sequence>
<dbReference type="PANTHER" id="PTHR10291">
    <property type="entry name" value="DEHYDRODOLICHYL DIPHOSPHATE SYNTHASE FAMILY MEMBER"/>
    <property type="match status" value="1"/>
</dbReference>
<protein>
    <recommendedName>
        <fullName evidence="2">Alkyl transferase</fullName>
        <ecNumber evidence="2">2.5.1.-</ecNumber>
    </recommendedName>
</protein>
<dbReference type="GO" id="GO:0045547">
    <property type="term" value="F:ditrans,polycis-polyprenyl diphosphate synthase [(2E,6E)-farnesyl diphosphate specific] activity"/>
    <property type="evidence" value="ECO:0007669"/>
    <property type="project" value="TreeGrafter"/>
</dbReference>
<dbReference type="GO" id="GO:0000287">
    <property type="term" value="F:magnesium ion binding"/>
    <property type="evidence" value="ECO:0007669"/>
    <property type="project" value="UniProtKB-ARBA"/>
</dbReference>
<dbReference type="Gene3D" id="3.40.1180.10">
    <property type="entry name" value="Decaprenyl diphosphate synthase-like"/>
    <property type="match status" value="1"/>
</dbReference>
<dbReference type="GO" id="GO:0009668">
    <property type="term" value="P:plastid membrane organization"/>
    <property type="evidence" value="ECO:0007669"/>
    <property type="project" value="TreeGrafter"/>
</dbReference>
<dbReference type="InterPro" id="IPR001441">
    <property type="entry name" value="UPP_synth-like"/>
</dbReference>
<dbReference type="GO" id="GO:0009570">
    <property type="term" value="C:chloroplast stroma"/>
    <property type="evidence" value="ECO:0007669"/>
    <property type="project" value="TreeGrafter"/>
</dbReference>
<dbReference type="PANTHER" id="PTHR10291:SF0">
    <property type="entry name" value="DEHYDRODOLICHYL DIPHOSPHATE SYNTHASE 2"/>
    <property type="match status" value="1"/>
</dbReference>
<dbReference type="CDD" id="cd00475">
    <property type="entry name" value="Cis_IPPS"/>
    <property type="match status" value="1"/>
</dbReference>
<dbReference type="Proteomes" id="UP000298416">
    <property type="component" value="Unassembled WGS sequence"/>
</dbReference>
<dbReference type="Pfam" id="PF01255">
    <property type="entry name" value="Prenyltransf"/>
    <property type="match status" value="1"/>
</dbReference>
<dbReference type="AlphaFoldDB" id="A0A8X8WYZ7"/>
<organism evidence="3">
    <name type="scientific">Salvia splendens</name>
    <name type="common">Scarlet sage</name>
    <dbReference type="NCBI Taxonomy" id="180675"/>
    <lineage>
        <taxon>Eukaryota</taxon>
        <taxon>Viridiplantae</taxon>
        <taxon>Streptophyta</taxon>
        <taxon>Embryophyta</taxon>
        <taxon>Tracheophyta</taxon>
        <taxon>Spermatophyta</taxon>
        <taxon>Magnoliopsida</taxon>
        <taxon>eudicotyledons</taxon>
        <taxon>Gunneridae</taxon>
        <taxon>Pentapetalae</taxon>
        <taxon>asterids</taxon>
        <taxon>lamiids</taxon>
        <taxon>Lamiales</taxon>
        <taxon>Lamiaceae</taxon>
        <taxon>Nepetoideae</taxon>
        <taxon>Mentheae</taxon>
        <taxon>Salviinae</taxon>
        <taxon>Salvia</taxon>
        <taxon>Salvia subgen. Calosphace</taxon>
        <taxon>core Calosphace</taxon>
    </lineage>
</organism>
<name>A0A8X8WYZ7_SALSN</name>
<comment type="similarity">
    <text evidence="2">Belongs to the UPP synthase family.</text>
</comment>
<evidence type="ECO:0000256" key="1">
    <source>
        <dbReference type="ARBA" id="ARBA00022679"/>
    </source>
</evidence>
<dbReference type="NCBIfam" id="TIGR00055">
    <property type="entry name" value="uppS"/>
    <property type="match status" value="1"/>
</dbReference>
<proteinExistence type="inferred from homology"/>
<keyword evidence="1 2" id="KW-0808">Transferase</keyword>
<comment type="caution">
    <text evidence="3">The sequence shown here is derived from an EMBL/GenBank/DDBJ whole genome shotgun (WGS) entry which is preliminary data.</text>
</comment>
<gene>
    <name evidence="3" type="ORF">SASPL_135093</name>
</gene>
<dbReference type="SUPFAM" id="SSF64005">
    <property type="entry name" value="Undecaprenyl diphosphate synthase"/>
    <property type="match status" value="1"/>
</dbReference>
<dbReference type="InterPro" id="IPR036424">
    <property type="entry name" value="UPP_synth-like_sf"/>
</dbReference>
<accession>A0A8X8WYZ7</accession>
<dbReference type="GO" id="GO:0009409">
    <property type="term" value="P:response to cold"/>
    <property type="evidence" value="ECO:0007669"/>
    <property type="project" value="TreeGrafter"/>
</dbReference>
<dbReference type="HAMAP" id="MF_01139">
    <property type="entry name" value="ISPT"/>
    <property type="match status" value="1"/>
</dbReference>
<dbReference type="OrthoDB" id="881185at2759"/>
<dbReference type="FunFam" id="3.40.1180.10:FF:000001">
    <property type="entry name" value="(2E,6E)-farnesyl-diphosphate-specific ditrans,polycis-undecaprenyl-diphosphate synthase"/>
    <property type="match status" value="1"/>
</dbReference>
<dbReference type="GO" id="GO:0016094">
    <property type="term" value="P:polyprenol biosynthetic process"/>
    <property type="evidence" value="ECO:0007669"/>
    <property type="project" value="TreeGrafter"/>
</dbReference>